<keyword evidence="4" id="KW-0479">Metal-binding</keyword>
<dbReference type="Gene3D" id="1.10.238.10">
    <property type="entry name" value="EF-hand"/>
    <property type="match status" value="2"/>
</dbReference>
<dbReference type="GeneID" id="111277292"/>
<evidence type="ECO:0000256" key="4">
    <source>
        <dbReference type="ARBA" id="ARBA00022723"/>
    </source>
</evidence>
<keyword evidence="3 14" id="KW-0812">Transmembrane</keyword>
<dbReference type="GO" id="GO:0046872">
    <property type="term" value="F:metal ion binding"/>
    <property type="evidence" value="ECO:0007669"/>
    <property type="project" value="UniProtKB-KW"/>
</dbReference>
<evidence type="ECO:0000256" key="5">
    <source>
        <dbReference type="ARBA" id="ARBA00022737"/>
    </source>
</evidence>
<evidence type="ECO:0000256" key="1">
    <source>
        <dbReference type="ARBA" id="ARBA00004200"/>
    </source>
</evidence>
<keyword evidence="11" id="KW-0496">Mitochondrion</keyword>
<evidence type="ECO:0000256" key="6">
    <source>
        <dbReference type="ARBA" id="ARBA00022741"/>
    </source>
</evidence>
<evidence type="ECO:0000256" key="8">
    <source>
        <dbReference type="ARBA" id="ARBA00022801"/>
    </source>
</evidence>
<name>A0A6P5WU78_DURZI</name>
<gene>
    <name evidence="17" type="primary">LOC111277292</name>
</gene>
<reference evidence="17" key="1">
    <citation type="submission" date="2025-08" db="UniProtKB">
        <authorList>
            <consortium name="RefSeq"/>
        </authorList>
    </citation>
    <scope>IDENTIFICATION</scope>
    <source>
        <tissue evidence="17">Fruit stalk</tissue>
    </source>
</reference>
<evidence type="ECO:0000259" key="15">
    <source>
        <dbReference type="PROSITE" id="PS51423"/>
    </source>
</evidence>
<keyword evidence="12" id="KW-0342">GTP-binding</keyword>
<dbReference type="InterPro" id="IPR020860">
    <property type="entry name" value="MIRO_dom"/>
</dbReference>
<evidence type="ECO:0000313" key="17">
    <source>
        <dbReference type="RefSeq" id="XP_022719378.1"/>
    </source>
</evidence>
<dbReference type="InterPro" id="IPR011992">
    <property type="entry name" value="EF-hand-dom_pair"/>
</dbReference>
<evidence type="ECO:0000256" key="3">
    <source>
        <dbReference type="ARBA" id="ARBA00022692"/>
    </source>
</evidence>
<dbReference type="PROSITE" id="PS51423">
    <property type="entry name" value="MIRO"/>
    <property type="match status" value="1"/>
</dbReference>
<dbReference type="AlphaFoldDB" id="A0A6P5WU78"/>
<keyword evidence="13 14" id="KW-0472">Membrane</keyword>
<dbReference type="InterPro" id="IPR052266">
    <property type="entry name" value="Miro-EF-hand_domain"/>
</dbReference>
<dbReference type="GO" id="GO:0005525">
    <property type="term" value="F:GTP binding"/>
    <property type="evidence" value="ECO:0007669"/>
    <property type="project" value="UniProtKB-KW"/>
</dbReference>
<organism evidence="16 17">
    <name type="scientific">Durio zibethinus</name>
    <name type="common">Durian</name>
    <dbReference type="NCBI Taxonomy" id="66656"/>
    <lineage>
        <taxon>Eukaryota</taxon>
        <taxon>Viridiplantae</taxon>
        <taxon>Streptophyta</taxon>
        <taxon>Embryophyta</taxon>
        <taxon>Tracheophyta</taxon>
        <taxon>Spermatophyta</taxon>
        <taxon>Magnoliopsida</taxon>
        <taxon>eudicotyledons</taxon>
        <taxon>Gunneridae</taxon>
        <taxon>Pentapetalae</taxon>
        <taxon>rosids</taxon>
        <taxon>malvids</taxon>
        <taxon>Malvales</taxon>
        <taxon>Malvaceae</taxon>
        <taxon>Helicteroideae</taxon>
        <taxon>Durio</taxon>
    </lineage>
</organism>
<comment type="similarity">
    <text evidence="2">Belongs to the mitochondrial Rho GTPase family.</text>
</comment>
<protein>
    <submittedName>
        <fullName evidence="17">Mitochondrial Rho GTPase 1-like isoform X2</fullName>
    </submittedName>
</protein>
<dbReference type="Proteomes" id="UP000515121">
    <property type="component" value="Unplaced"/>
</dbReference>
<dbReference type="PANTHER" id="PTHR46819">
    <property type="entry name" value="EF-HAND CALCIUM-BINDING DOMAIN-CONTAINING PROTEIN 7"/>
    <property type="match status" value="1"/>
</dbReference>
<dbReference type="SUPFAM" id="SSF47473">
    <property type="entry name" value="EF-hand"/>
    <property type="match status" value="1"/>
</dbReference>
<evidence type="ECO:0000256" key="2">
    <source>
        <dbReference type="ARBA" id="ARBA00007981"/>
    </source>
</evidence>
<evidence type="ECO:0000256" key="13">
    <source>
        <dbReference type="ARBA" id="ARBA00023136"/>
    </source>
</evidence>
<dbReference type="InterPro" id="IPR027417">
    <property type="entry name" value="P-loop_NTPase"/>
</dbReference>
<dbReference type="FunFam" id="1.10.238.10:FF:000011">
    <property type="entry name" value="Mitochondrial Rho GTPase"/>
    <property type="match status" value="1"/>
</dbReference>
<evidence type="ECO:0000256" key="7">
    <source>
        <dbReference type="ARBA" id="ARBA00022787"/>
    </source>
</evidence>
<dbReference type="GO" id="GO:0003924">
    <property type="term" value="F:GTPase activity"/>
    <property type="evidence" value="ECO:0007669"/>
    <property type="project" value="InterPro"/>
</dbReference>
<keyword evidence="6" id="KW-0547">Nucleotide-binding</keyword>
<dbReference type="PANTHER" id="PTHR46819:SF1">
    <property type="entry name" value="EF-HAND CALCIUM-BINDING DOMAIN-CONTAINING PROTEIN 7"/>
    <property type="match status" value="1"/>
</dbReference>
<keyword evidence="7" id="KW-1000">Mitochondrion outer membrane</keyword>
<dbReference type="Gene3D" id="3.40.50.300">
    <property type="entry name" value="P-loop containing nucleotide triphosphate hydrolases"/>
    <property type="match status" value="2"/>
</dbReference>
<dbReference type="RefSeq" id="XP_022719378.1">
    <property type="nucleotide sequence ID" value="XM_022863643.1"/>
</dbReference>
<keyword evidence="9" id="KW-0106">Calcium</keyword>
<dbReference type="CDD" id="cd01892">
    <property type="entry name" value="Miro2"/>
    <property type="match status" value="1"/>
</dbReference>
<keyword evidence="16" id="KW-1185">Reference proteome</keyword>
<dbReference type="InterPro" id="IPR013567">
    <property type="entry name" value="EF_hand_assoc_2"/>
</dbReference>
<dbReference type="PROSITE" id="PS00018">
    <property type="entry name" value="EF_HAND_1"/>
    <property type="match status" value="1"/>
</dbReference>
<dbReference type="Pfam" id="PF08355">
    <property type="entry name" value="EF_assoc_1"/>
    <property type="match status" value="1"/>
</dbReference>
<evidence type="ECO:0000256" key="10">
    <source>
        <dbReference type="ARBA" id="ARBA00022989"/>
    </source>
</evidence>
<dbReference type="GO" id="GO:0005741">
    <property type="term" value="C:mitochondrial outer membrane"/>
    <property type="evidence" value="ECO:0007669"/>
    <property type="project" value="UniProtKB-SubCell"/>
</dbReference>
<comment type="subcellular location">
    <subcellularLocation>
        <location evidence="1">Mitochondrion outer membrane</location>
        <topology evidence="1">Single-pass type IV membrane protein</topology>
    </subcellularLocation>
</comment>
<sequence length="541" mass="60283">MIRNSNFKKWVKVPVIVVGCKLDLRDDQQQVSLEQVMSPIMQQFREIETCIECSAYKQIQIPEVFYYAQKAVLHPTGPLFDQESQTLKPRCVRALKRIFILCDHDRDGALSDAELNDFQVKCFNAPLQPSEIVGVKRVVQDKLIEGVNERGLTLTGFLFLHALFIEKGRLETTWTVLRKFGYDNDIKLSDDLIPYSSFKRAPDQSVELTNEAIEFLKGIYELFDSDLDNNLRPIEVEDVFSTAPESPWSDAPYKDAAEKTALGGLSLDAFLSEWALMTLLDPACSLEYLICIGYPGDPSSAIRVSRRRRLDRKKQQSERNVFQCFVFGPANAGKSTLMNSFLGRPYSDSYSPTTDVQYAVNAVELPGGIKKTLVLREIPEDGVAKLLSGKESLAACDIAVFVHDSSDESSWKRAAELLVDVAGHGEDTGYEVPCLIVAAKDDLDSFPMAIQDSTRVSQDMGIEAPIPISSKLSDFNNIFGRIVNAAEHPHLSIPETEAGRSRKQYHRLINRSLMFVSVGAAVAIVGLAAYRIYAARKSASS</sequence>
<dbReference type="SUPFAM" id="SSF52540">
    <property type="entry name" value="P-loop containing nucleoside triphosphate hydrolases"/>
    <property type="match status" value="2"/>
</dbReference>
<evidence type="ECO:0000256" key="14">
    <source>
        <dbReference type="SAM" id="Phobius"/>
    </source>
</evidence>
<dbReference type="Pfam" id="PF08356">
    <property type="entry name" value="EF_assoc_2"/>
    <property type="match status" value="1"/>
</dbReference>
<dbReference type="FunFam" id="1.10.238.10:FF:000212">
    <property type="entry name" value="Mitochondrial Rho GTPase"/>
    <property type="match status" value="1"/>
</dbReference>
<dbReference type="PRINTS" id="PR00449">
    <property type="entry name" value="RASTRNSFRMNG"/>
</dbReference>
<keyword evidence="10 14" id="KW-1133">Transmembrane helix</keyword>
<feature type="transmembrane region" description="Helical" evidence="14">
    <location>
        <begin position="512"/>
        <end position="533"/>
    </location>
</feature>
<dbReference type="Pfam" id="PF00071">
    <property type="entry name" value="Ras"/>
    <property type="match status" value="1"/>
</dbReference>
<dbReference type="InterPro" id="IPR013566">
    <property type="entry name" value="EF_hand_assoc_1"/>
</dbReference>
<evidence type="ECO:0000256" key="9">
    <source>
        <dbReference type="ARBA" id="ARBA00022837"/>
    </source>
</evidence>
<keyword evidence="5" id="KW-0677">Repeat</keyword>
<keyword evidence="8" id="KW-0378">Hydrolase</keyword>
<dbReference type="FunFam" id="3.40.50.300:FF:000553">
    <property type="entry name" value="Mitochondrial Rho GTPase"/>
    <property type="match status" value="1"/>
</dbReference>
<accession>A0A6P5WU78</accession>
<dbReference type="InterPro" id="IPR018247">
    <property type="entry name" value="EF_Hand_1_Ca_BS"/>
</dbReference>
<feature type="domain" description="Miro" evidence="15">
    <location>
        <begin position="319"/>
        <end position="488"/>
    </location>
</feature>
<evidence type="ECO:0000313" key="16">
    <source>
        <dbReference type="Proteomes" id="UP000515121"/>
    </source>
</evidence>
<dbReference type="InterPro" id="IPR001806">
    <property type="entry name" value="Small_GTPase"/>
</dbReference>
<evidence type="ECO:0000256" key="12">
    <source>
        <dbReference type="ARBA" id="ARBA00023134"/>
    </source>
</evidence>
<proteinExistence type="inferred from homology"/>
<evidence type="ECO:0000256" key="11">
    <source>
        <dbReference type="ARBA" id="ARBA00023128"/>
    </source>
</evidence>